<dbReference type="OrthoDB" id="5988333at2759"/>
<organism evidence="2 3">
    <name type="scientific">Portunus trituberculatus</name>
    <name type="common">Swimming crab</name>
    <name type="synonym">Neptunus trituberculatus</name>
    <dbReference type="NCBI Taxonomy" id="210409"/>
    <lineage>
        <taxon>Eukaryota</taxon>
        <taxon>Metazoa</taxon>
        <taxon>Ecdysozoa</taxon>
        <taxon>Arthropoda</taxon>
        <taxon>Crustacea</taxon>
        <taxon>Multicrustacea</taxon>
        <taxon>Malacostraca</taxon>
        <taxon>Eumalacostraca</taxon>
        <taxon>Eucarida</taxon>
        <taxon>Decapoda</taxon>
        <taxon>Pleocyemata</taxon>
        <taxon>Brachyura</taxon>
        <taxon>Eubrachyura</taxon>
        <taxon>Portunoidea</taxon>
        <taxon>Portunidae</taxon>
        <taxon>Portuninae</taxon>
        <taxon>Portunus</taxon>
    </lineage>
</organism>
<evidence type="ECO:0000256" key="1">
    <source>
        <dbReference type="SAM" id="MobiDB-lite"/>
    </source>
</evidence>
<dbReference type="AlphaFoldDB" id="A0A5B7CZR7"/>
<dbReference type="Proteomes" id="UP000324222">
    <property type="component" value="Unassembled WGS sequence"/>
</dbReference>
<comment type="caution">
    <text evidence="2">The sequence shown here is derived from an EMBL/GenBank/DDBJ whole genome shotgun (WGS) entry which is preliminary data.</text>
</comment>
<sequence length="163" mass="18607">MSTGGKLLDTCLFHTNSLLTKALVPIARCVSDIGDRKAKSIGCYLEGLNNSIRLLASAVNYINQLRKEVVRLHVHDSALTELCKWDYKVGSDALFLFDVVMKCEEIHRTSFRPYRPDGNRRHVHTKQISRRPNYQRAHPRSSRPFLGQTSSRGRGMNQQRPSQ</sequence>
<feature type="region of interest" description="Disordered" evidence="1">
    <location>
        <begin position="114"/>
        <end position="163"/>
    </location>
</feature>
<reference evidence="2 3" key="1">
    <citation type="submission" date="2019-05" db="EMBL/GenBank/DDBJ databases">
        <title>Another draft genome of Portunus trituberculatus and its Hox gene families provides insights of decapod evolution.</title>
        <authorList>
            <person name="Jeong J.-H."/>
            <person name="Song I."/>
            <person name="Kim S."/>
            <person name="Choi T."/>
            <person name="Kim D."/>
            <person name="Ryu S."/>
            <person name="Kim W."/>
        </authorList>
    </citation>
    <scope>NUCLEOTIDE SEQUENCE [LARGE SCALE GENOMIC DNA]</scope>
    <source>
        <tissue evidence="2">Muscle</tissue>
    </source>
</reference>
<dbReference type="EMBL" id="VSRR010000305">
    <property type="protein sequence ID" value="MPC13776.1"/>
    <property type="molecule type" value="Genomic_DNA"/>
</dbReference>
<evidence type="ECO:0000313" key="2">
    <source>
        <dbReference type="EMBL" id="MPC13776.1"/>
    </source>
</evidence>
<evidence type="ECO:0000313" key="3">
    <source>
        <dbReference type="Proteomes" id="UP000324222"/>
    </source>
</evidence>
<feature type="compositionally biased region" description="Polar residues" evidence="1">
    <location>
        <begin position="147"/>
        <end position="163"/>
    </location>
</feature>
<name>A0A5B7CZR7_PORTR</name>
<keyword evidence="3" id="KW-1185">Reference proteome</keyword>
<gene>
    <name evidence="2" type="ORF">E2C01_006520</name>
</gene>
<proteinExistence type="predicted"/>
<accession>A0A5B7CZR7</accession>
<protein>
    <submittedName>
        <fullName evidence="2">Uncharacterized protein</fullName>
    </submittedName>
</protein>